<dbReference type="EMBL" id="CP017147">
    <property type="protein sequence ID" value="AOO82157.1"/>
    <property type="molecule type" value="Genomic_DNA"/>
</dbReference>
<evidence type="ECO:0000256" key="1">
    <source>
        <dbReference type="ARBA" id="ARBA00010990"/>
    </source>
</evidence>
<name>A0A1D7U460_9HYPH</name>
<dbReference type="GO" id="GO:0008897">
    <property type="term" value="F:holo-[acyl-carrier-protein] synthase activity"/>
    <property type="evidence" value="ECO:0007669"/>
    <property type="project" value="InterPro"/>
</dbReference>
<organism evidence="5 6">
    <name type="scientific">Bosea vaviloviae</name>
    <dbReference type="NCBI Taxonomy" id="1526658"/>
    <lineage>
        <taxon>Bacteria</taxon>
        <taxon>Pseudomonadati</taxon>
        <taxon>Pseudomonadota</taxon>
        <taxon>Alphaproteobacteria</taxon>
        <taxon>Hyphomicrobiales</taxon>
        <taxon>Boseaceae</taxon>
        <taxon>Bosea</taxon>
    </lineage>
</organism>
<sequence>MMPIPSSQVHLWCCHIDLGKTETQERRWVLSDDERARADRFHDAKARLAFAAAHSWLRHVLALYTLASASQLRFVETMFGKPMLANRHERQPIAFNLSHSGELAIVAVTAGMPVGVDIERIRPVSAEVAAGCLAPGEIAGLAALAPALRNECFFRCWTRKEACLKAIGIGLNATPSSFEVSLDPFVARLVAVHSDPTEADRWQLADLRPAPGYCGALAARHRDWSVIWMARPALASRAPR</sequence>
<evidence type="ECO:0000256" key="2">
    <source>
        <dbReference type="ARBA" id="ARBA00022679"/>
    </source>
</evidence>
<dbReference type="GO" id="GO:0005829">
    <property type="term" value="C:cytosol"/>
    <property type="evidence" value="ECO:0007669"/>
    <property type="project" value="TreeGrafter"/>
</dbReference>
<protein>
    <submittedName>
        <fullName evidence="5">Uncharacterized protein</fullName>
    </submittedName>
</protein>
<dbReference type="STRING" id="1526658.BHK69_18450"/>
<dbReference type="GO" id="GO:0019878">
    <property type="term" value="P:lysine biosynthetic process via aminoadipic acid"/>
    <property type="evidence" value="ECO:0007669"/>
    <property type="project" value="TreeGrafter"/>
</dbReference>
<dbReference type="InterPro" id="IPR055066">
    <property type="entry name" value="AASDHPPT_N"/>
</dbReference>
<dbReference type="SUPFAM" id="SSF56214">
    <property type="entry name" value="4'-phosphopantetheinyl transferase"/>
    <property type="match status" value="2"/>
</dbReference>
<dbReference type="OrthoDB" id="9808281at2"/>
<dbReference type="Proteomes" id="UP000094969">
    <property type="component" value="Chromosome"/>
</dbReference>
<dbReference type="InterPro" id="IPR037143">
    <property type="entry name" value="4-PPantetheinyl_Trfase_dom_sf"/>
</dbReference>
<dbReference type="KEGG" id="bvv:BHK69_18450"/>
<evidence type="ECO:0000259" key="3">
    <source>
        <dbReference type="Pfam" id="PF01648"/>
    </source>
</evidence>
<feature type="domain" description="4'-phosphopantetheinyl transferase" evidence="3">
    <location>
        <begin position="113"/>
        <end position="198"/>
    </location>
</feature>
<dbReference type="AlphaFoldDB" id="A0A1D7U460"/>
<dbReference type="InterPro" id="IPR050559">
    <property type="entry name" value="P-Pant_transferase_sf"/>
</dbReference>
<dbReference type="Pfam" id="PF01648">
    <property type="entry name" value="ACPS"/>
    <property type="match status" value="1"/>
</dbReference>
<gene>
    <name evidence="5" type="ORF">BHK69_18450</name>
</gene>
<feature type="domain" description="4'-phosphopantetheinyl transferase N-terminal" evidence="4">
    <location>
        <begin position="29"/>
        <end position="108"/>
    </location>
</feature>
<dbReference type="PANTHER" id="PTHR12215">
    <property type="entry name" value="PHOSPHOPANTETHEINE TRANSFERASE"/>
    <property type="match status" value="1"/>
</dbReference>
<accession>A0A1D7U460</accession>
<evidence type="ECO:0000313" key="6">
    <source>
        <dbReference type="Proteomes" id="UP000094969"/>
    </source>
</evidence>
<reference evidence="5 6" key="1">
    <citation type="journal article" date="2015" name="Antonie Van Leeuwenhoek">
        <title>Bosea vaviloviae sp. nov., a new species of slow-growing rhizobia isolated from nodules of the relict species Vavilovia formosa (Stev.) Fed.</title>
        <authorList>
            <person name="Safronova V.I."/>
            <person name="Kuznetsova I.G."/>
            <person name="Sazanova A.L."/>
            <person name="Kimeklis A.K."/>
            <person name="Belimov A.A."/>
            <person name="Andronov E.E."/>
            <person name="Pinaev A.G."/>
            <person name="Chizhevskaya E.P."/>
            <person name="Pukhaev A.R."/>
            <person name="Popov K.P."/>
            <person name="Willems A."/>
            <person name="Tikhonovich I.A."/>
        </authorList>
    </citation>
    <scope>NUCLEOTIDE SEQUENCE [LARGE SCALE GENOMIC DNA]</scope>
    <source>
        <strain evidence="5 6">Vaf18</strain>
    </source>
</reference>
<proteinExistence type="inferred from homology"/>
<dbReference type="PANTHER" id="PTHR12215:SF10">
    <property type="entry name" value="L-AMINOADIPATE-SEMIALDEHYDE DEHYDROGENASE-PHOSPHOPANTETHEINYL TRANSFERASE"/>
    <property type="match status" value="1"/>
</dbReference>
<dbReference type="InterPro" id="IPR008278">
    <property type="entry name" value="4-PPantetheinyl_Trfase_dom"/>
</dbReference>
<evidence type="ECO:0000313" key="5">
    <source>
        <dbReference type="EMBL" id="AOO82157.1"/>
    </source>
</evidence>
<keyword evidence="6" id="KW-1185">Reference proteome</keyword>
<dbReference type="Pfam" id="PF22624">
    <property type="entry name" value="AASDHPPT_N"/>
    <property type="match status" value="1"/>
</dbReference>
<dbReference type="RefSeq" id="WP_069691367.1">
    <property type="nucleotide sequence ID" value="NZ_CP017147.1"/>
</dbReference>
<comment type="similarity">
    <text evidence="1">Belongs to the P-Pant transferase superfamily. Gsp/Sfp/HetI/AcpT family.</text>
</comment>
<dbReference type="GO" id="GO:0000287">
    <property type="term" value="F:magnesium ion binding"/>
    <property type="evidence" value="ECO:0007669"/>
    <property type="project" value="InterPro"/>
</dbReference>
<keyword evidence="2" id="KW-0808">Transferase</keyword>
<dbReference type="Gene3D" id="3.90.470.20">
    <property type="entry name" value="4'-phosphopantetheinyl transferase domain"/>
    <property type="match status" value="2"/>
</dbReference>
<evidence type="ECO:0000259" key="4">
    <source>
        <dbReference type="Pfam" id="PF22624"/>
    </source>
</evidence>